<dbReference type="AlphaFoldDB" id="A0ABD0KRG2"/>
<evidence type="ECO:0000313" key="2">
    <source>
        <dbReference type="Proteomes" id="UP001519460"/>
    </source>
</evidence>
<dbReference type="Proteomes" id="UP001519460">
    <property type="component" value="Unassembled WGS sequence"/>
</dbReference>
<sequence>MDQGKSEHMAVHLYSTRSSHGLIKVSQNTWRYTCTLHGPAMDQGKSEHMAVHLYSTRPSHGSRCVRTHGGTPVLYTVQPWTKVSQNTWRYTCTLHGPAMDQGKSEHMAVHLYSTRSSHGLIKVSQNTWRYTCTLHGPAMDQGESEHMAVHLYSTRSSHGSR</sequence>
<organism evidence="1 2">
    <name type="scientific">Batillaria attramentaria</name>
    <dbReference type="NCBI Taxonomy" id="370345"/>
    <lineage>
        <taxon>Eukaryota</taxon>
        <taxon>Metazoa</taxon>
        <taxon>Spiralia</taxon>
        <taxon>Lophotrochozoa</taxon>
        <taxon>Mollusca</taxon>
        <taxon>Gastropoda</taxon>
        <taxon>Caenogastropoda</taxon>
        <taxon>Sorbeoconcha</taxon>
        <taxon>Cerithioidea</taxon>
        <taxon>Batillariidae</taxon>
        <taxon>Batillaria</taxon>
    </lineage>
</organism>
<reference evidence="1 2" key="1">
    <citation type="journal article" date="2023" name="Sci. Data">
        <title>Genome assembly of the Korean intertidal mud-creeper Batillaria attramentaria.</title>
        <authorList>
            <person name="Patra A.K."/>
            <person name="Ho P.T."/>
            <person name="Jun S."/>
            <person name="Lee S.J."/>
            <person name="Kim Y."/>
            <person name="Won Y.J."/>
        </authorList>
    </citation>
    <scope>NUCLEOTIDE SEQUENCE [LARGE SCALE GENOMIC DNA]</scope>
    <source>
        <strain evidence="1">Wonlab-2016</strain>
    </source>
</reference>
<protein>
    <submittedName>
        <fullName evidence="1">Uncharacterized protein</fullName>
    </submittedName>
</protein>
<keyword evidence="2" id="KW-1185">Reference proteome</keyword>
<dbReference type="EMBL" id="JACVVK020000135">
    <property type="protein sequence ID" value="KAK7489706.1"/>
    <property type="molecule type" value="Genomic_DNA"/>
</dbReference>
<proteinExistence type="predicted"/>
<comment type="caution">
    <text evidence="1">The sequence shown here is derived from an EMBL/GenBank/DDBJ whole genome shotgun (WGS) entry which is preliminary data.</text>
</comment>
<evidence type="ECO:0000313" key="1">
    <source>
        <dbReference type="EMBL" id="KAK7489706.1"/>
    </source>
</evidence>
<gene>
    <name evidence="1" type="ORF">BaRGS_00019101</name>
</gene>
<accession>A0ABD0KRG2</accession>
<name>A0ABD0KRG2_9CAEN</name>